<proteinExistence type="predicted"/>
<name>A0A6V7PWL8_ANACO</name>
<gene>
    <name evidence="2" type="ORF">CB5_LOCUS18227</name>
</gene>
<organism evidence="2">
    <name type="scientific">Ananas comosus var. bracteatus</name>
    <name type="common">red pineapple</name>
    <dbReference type="NCBI Taxonomy" id="296719"/>
    <lineage>
        <taxon>Eukaryota</taxon>
        <taxon>Viridiplantae</taxon>
        <taxon>Streptophyta</taxon>
        <taxon>Embryophyta</taxon>
        <taxon>Tracheophyta</taxon>
        <taxon>Spermatophyta</taxon>
        <taxon>Magnoliopsida</taxon>
        <taxon>Liliopsida</taxon>
        <taxon>Poales</taxon>
        <taxon>Bromeliaceae</taxon>
        <taxon>Bromelioideae</taxon>
        <taxon>Ananas</taxon>
    </lineage>
</organism>
<dbReference type="AlphaFoldDB" id="A0A6V7PWL8"/>
<protein>
    <submittedName>
        <fullName evidence="2">Uncharacterized protein</fullName>
    </submittedName>
</protein>
<reference evidence="2" key="1">
    <citation type="submission" date="2020-07" db="EMBL/GenBank/DDBJ databases">
        <authorList>
            <person name="Lin J."/>
        </authorList>
    </citation>
    <scope>NUCLEOTIDE SEQUENCE</scope>
</reference>
<accession>A0A6V7PWL8</accession>
<feature type="region of interest" description="Disordered" evidence="1">
    <location>
        <begin position="171"/>
        <end position="193"/>
    </location>
</feature>
<dbReference type="EMBL" id="LR862153">
    <property type="protein sequence ID" value="CAD1835016.1"/>
    <property type="molecule type" value="Genomic_DNA"/>
</dbReference>
<sequence>MQVPEFSYASIHGTRSLLWSPKLYRVFPSFETPPPPTGLPSLAGCVALVETRGQLNDNAKEILSRGLAARFGGSSGFDELWDTDPLSNQRADVSYFRAFIRCQDVLTIPEAIILTVDDRRFRIPIEIESWEQANPILLSEDLDDQLGLVSTEEQEAFLRQTGFNAFPALCNSDGQSATEENSNSNFSPDLPPPPPYLFADTAAPVNASGADVLSLPPFGPLVTPPTSSCPPTLLSIPCLGLKGKDKSTSDPIHLDSSPPAMMGFITSPASHPTGSSIAQRSLCLPFWAPLSSTSLPSWAPLRAT</sequence>
<evidence type="ECO:0000256" key="1">
    <source>
        <dbReference type="SAM" id="MobiDB-lite"/>
    </source>
</evidence>
<evidence type="ECO:0000313" key="2">
    <source>
        <dbReference type="EMBL" id="CAD1835016.1"/>
    </source>
</evidence>